<dbReference type="AlphaFoldDB" id="A0A3B0UIF2"/>
<dbReference type="PROSITE" id="PS00678">
    <property type="entry name" value="WD_REPEATS_1"/>
    <property type="match status" value="1"/>
</dbReference>
<sequence>LEHDPGYDTSNYEDRKIKRTIISTLMKSSSLGLVEAIQQTRKQTGKNYLILVDQFEELFRFKDNSLNTDSVNETLSFINLLMEAINYEDEPIYIAITMRSDFIGECAQFAELTRKINDSHYLIPMLTREQKRRAIEGPVAVGGGAITPRLVQKLLNDLGDNPDQLPILQHALMRTWDYCKNNKEEGVEEIDLKHYEAIGTMKEALSMHANEAYDELNDYQREICAVLFKAITEKRGENFGIRRPTLLSEIASIADVSVEEVSSVIERFREPGRSLLMPPHDQILHADSMIDISHESLMRIWVRLKNWVDEESEAVSMYLRLSEASAMHQVGKGGLWRPPDLQLALNWQLKHKPTLVWGQRYDLAYERTMVFLEYSKKEFEEEQKIKELQAKRALKRARMTALIMGAATVISLFFLLFAFVQKTQAEKAEKLALEESVRANANEKKANENLIEAQKQKAAADIARDKADKAAIAAQIERDNAVEQRRLAIEATGRAQRAEANARDKEQIAIDKGEEARKAEALAQKEKENADKLRYLALSKALAIKATKNIPDSQLKGLLARQGYNFNVQHAGPSFNSDIYDGVFKALSQFGDISTKSLEGHSQQVNVVINNGSSNRGLFSADSEGKILQWAVKNGQVQADTIVAARPGYNTKDLTGDPQGNWLLASGDYPAANKVTFISYFDLKTNKERRLEGFYGIVQSTVLLPSGKEFLALQDNGRDIVKYNFSTNKISAFITPSVKINHLSLSANGKFLVGGGNDGKVFIWEIENGNKERVVYETKGDAITSVRFSPNGKYLVAGNREGQVAILEPVTGAVVRIFSEIQAQINDVEFSPDGRYLAVASWDGTLRVWNMHELKLQPLVLSGYKDWAAALDFTTDGEFLL</sequence>
<dbReference type="PROSITE" id="PS50082">
    <property type="entry name" value="WD_REPEATS_2"/>
    <property type="match status" value="2"/>
</dbReference>
<feature type="domain" description="Novel STAND NTPase 1" evidence="4">
    <location>
        <begin position="29"/>
        <end position="328"/>
    </location>
</feature>
<dbReference type="InterPro" id="IPR049052">
    <property type="entry name" value="nSTAND1"/>
</dbReference>
<dbReference type="InterPro" id="IPR019775">
    <property type="entry name" value="WD40_repeat_CS"/>
</dbReference>
<feature type="transmembrane region" description="Helical" evidence="3">
    <location>
        <begin position="401"/>
        <end position="420"/>
    </location>
</feature>
<dbReference type="EMBL" id="UOES01000474">
    <property type="protein sequence ID" value="VAW28870.1"/>
    <property type="molecule type" value="Genomic_DNA"/>
</dbReference>
<dbReference type="SUPFAM" id="SSF50978">
    <property type="entry name" value="WD40 repeat-like"/>
    <property type="match status" value="1"/>
</dbReference>
<keyword evidence="1" id="KW-0853">WD repeat</keyword>
<dbReference type="InterPro" id="IPR015943">
    <property type="entry name" value="WD40/YVTN_repeat-like_dom_sf"/>
</dbReference>
<dbReference type="PROSITE" id="PS50294">
    <property type="entry name" value="WD_REPEATS_REGION"/>
    <property type="match status" value="1"/>
</dbReference>
<dbReference type="InterPro" id="IPR001680">
    <property type="entry name" value="WD40_rpt"/>
</dbReference>
<keyword evidence="2" id="KW-0677">Repeat</keyword>
<accession>A0A3B0UIF2</accession>
<evidence type="ECO:0000256" key="2">
    <source>
        <dbReference type="ARBA" id="ARBA00022737"/>
    </source>
</evidence>
<dbReference type="Gene3D" id="2.130.10.10">
    <property type="entry name" value="YVTN repeat-like/Quinoprotein amine dehydrogenase"/>
    <property type="match status" value="2"/>
</dbReference>
<keyword evidence="3" id="KW-1133">Transmembrane helix</keyword>
<evidence type="ECO:0000256" key="3">
    <source>
        <dbReference type="SAM" id="Phobius"/>
    </source>
</evidence>
<dbReference type="SMART" id="SM00320">
    <property type="entry name" value="WD40"/>
    <property type="match status" value="4"/>
</dbReference>
<feature type="non-terminal residue" evidence="5">
    <location>
        <position position="1"/>
    </location>
</feature>
<proteinExistence type="predicted"/>
<gene>
    <name evidence="5" type="ORF">MNBD_BACTEROID06-954</name>
</gene>
<evidence type="ECO:0000259" key="4">
    <source>
        <dbReference type="Pfam" id="PF20703"/>
    </source>
</evidence>
<reference evidence="5" key="1">
    <citation type="submission" date="2018-06" db="EMBL/GenBank/DDBJ databases">
        <authorList>
            <person name="Zhirakovskaya E."/>
        </authorList>
    </citation>
    <scope>NUCLEOTIDE SEQUENCE</scope>
</reference>
<name>A0A3B0UIF2_9ZZZZ</name>
<dbReference type="PANTHER" id="PTHR19879:SF9">
    <property type="entry name" value="TRANSCRIPTION INITIATION FACTOR TFIID SUBUNIT 5"/>
    <property type="match status" value="1"/>
</dbReference>
<dbReference type="PANTHER" id="PTHR19879">
    <property type="entry name" value="TRANSCRIPTION INITIATION FACTOR TFIID"/>
    <property type="match status" value="1"/>
</dbReference>
<dbReference type="Pfam" id="PF00400">
    <property type="entry name" value="WD40"/>
    <property type="match status" value="3"/>
</dbReference>
<evidence type="ECO:0000313" key="5">
    <source>
        <dbReference type="EMBL" id="VAW28870.1"/>
    </source>
</evidence>
<organism evidence="5">
    <name type="scientific">hydrothermal vent metagenome</name>
    <dbReference type="NCBI Taxonomy" id="652676"/>
    <lineage>
        <taxon>unclassified sequences</taxon>
        <taxon>metagenomes</taxon>
        <taxon>ecological metagenomes</taxon>
    </lineage>
</organism>
<protein>
    <submittedName>
        <fullName evidence="5">High-affinity carbon uptake protein Hat/HatR</fullName>
    </submittedName>
</protein>
<keyword evidence="3" id="KW-0472">Membrane</keyword>
<feature type="non-terminal residue" evidence="5">
    <location>
        <position position="881"/>
    </location>
</feature>
<dbReference type="InterPro" id="IPR036322">
    <property type="entry name" value="WD40_repeat_dom_sf"/>
</dbReference>
<keyword evidence="3" id="KW-0812">Transmembrane</keyword>
<evidence type="ECO:0000256" key="1">
    <source>
        <dbReference type="ARBA" id="ARBA00022574"/>
    </source>
</evidence>
<dbReference type="Pfam" id="PF20703">
    <property type="entry name" value="nSTAND1"/>
    <property type="match status" value="1"/>
</dbReference>